<dbReference type="EMBL" id="CP000584">
    <property type="protein sequence ID" value="ABO95617.1"/>
    <property type="molecule type" value="Genomic_DNA"/>
</dbReference>
<dbReference type="SMART" id="SM01378">
    <property type="entry name" value="Romo1"/>
    <property type="match status" value="1"/>
</dbReference>
<dbReference type="OMA" id="MARTDSC"/>
<sequence length="74" mass="7566">MALDNRCLNRVTTGAALGAAVGGAVGACYGTYEAFAYKVPGMLKVRHIGRATVGSSALFGLFLSAGSLLQCGRR</sequence>
<dbReference type="GO" id="GO:0005744">
    <property type="term" value="C:TIM23 mitochondrial import inner membrane translocase complex"/>
    <property type="evidence" value="ECO:0007669"/>
    <property type="project" value="TreeGrafter"/>
</dbReference>
<evidence type="ECO:0000313" key="8">
    <source>
        <dbReference type="Proteomes" id="UP000001568"/>
    </source>
</evidence>
<evidence type="ECO:0000256" key="5">
    <source>
        <dbReference type="ARBA" id="ARBA00023136"/>
    </source>
</evidence>
<dbReference type="eggNOG" id="KOG4096">
    <property type="taxonomic scope" value="Eukaryota"/>
</dbReference>
<comment type="similarity">
    <text evidence="2">Belongs to the MGR2 family.</text>
</comment>
<keyword evidence="4 6" id="KW-1133">Transmembrane helix</keyword>
<dbReference type="RefSeq" id="XP_001417324.1">
    <property type="nucleotide sequence ID" value="XM_001417287.1"/>
</dbReference>
<evidence type="ECO:0000256" key="6">
    <source>
        <dbReference type="SAM" id="Phobius"/>
    </source>
</evidence>
<proteinExistence type="inferred from homology"/>
<dbReference type="GO" id="GO:0045039">
    <property type="term" value="P:protein insertion into mitochondrial inner membrane"/>
    <property type="evidence" value="ECO:0007669"/>
    <property type="project" value="TreeGrafter"/>
</dbReference>
<dbReference type="KEGG" id="olu:OSTLU_31324"/>
<evidence type="ECO:0000256" key="3">
    <source>
        <dbReference type="ARBA" id="ARBA00022692"/>
    </source>
</evidence>
<gene>
    <name evidence="7" type="ORF">OSTLU_31324</name>
</gene>
<accession>A4RWF7</accession>
<evidence type="ECO:0000256" key="1">
    <source>
        <dbReference type="ARBA" id="ARBA00004370"/>
    </source>
</evidence>
<evidence type="ECO:0000313" key="7">
    <source>
        <dbReference type="EMBL" id="ABO95617.1"/>
    </source>
</evidence>
<reference evidence="7 8" key="1">
    <citation type="journal article" date="2007" name="Proc. Natl. Acad. Sci. U.S.A.">
        <title>The tiny eukaryote Ostreococcus provides genomic insights into the paradox of plankton speciation.</title>
        <authorList>
            <person name="Palenik B."/>
            <person name="Grimwood J."/>
            <person name="Aerts A."/>
            <person name="Rouze P."/>
            <person name="Salamov A."/>
            <person name="Putnam N."/>
            <person name="Dupont C."/>
            <person name="Jorgensen R."/>
            <person name="Derelle E."/>
            <person name="Rombauts S."/>
            <person name="Zhou K."/>
            <person name="Otillar R."/>
            <person name="Merchant S.S."/>
            <person name="Podell S."/>
            <person name="Gaasterland T."/>
            <person name="Napoli C."/>
            <person name="Gendler K."/>
            <person name="Manuell A."/>
            <person name="Tai V."/>
            <person name="Vallon O."/>
            <person name="Piganeau G."/>
            <person name="Jancek S."/>
            <person name="Heijde M."/>
            <person name="Jabbari K."/>
            <person name="Bowler C."/>
            <person name="Lohr M."/>
            <person name="Robbens S."/>
            <person name="Werner G."/>
            <person name="Dubchak I."/>
            <person name="Pazour G.J."/>
            <person name="Ren Q."/>
            <person name="Paulsen I."/>
            <person name="Delwiche C."/>
            <person name="Schmutz J."/>
            <person name="Rokhsar D."/>
            <person name="Van de Peer Y."/>
            <person name="Moreau H."/>
            <person name="Grigoriev I.V."/>
        </authorList>
    </citation>
    <scope>NUCLEOTIDE SEQUENCE [LARGE SCALE GENOMIC DNA]</scope>
    <source>
        <strain evidence="7 8">CCE9901</strain>
    </source>
</reference>
<keyword evidence="5 6" id="KW-0472">Membrane</keyword>
<dbReference type="Gramene" id="ABO95617">
    <property type="protein sequence ID" value="ABO95617"/>
    <property type="gene ID" value="OSTLU_31324"/>
</dbReference>
<comment type="subcellular location">
    <subcellularLocation>
        <location evidence="1">Membrane</location>
    </subcellularLocation>
</comment>
<name>A4RWF7_OSTLU</name>
<dbReference type="Proteomes" id="UP000001568">
    <property type="component" value="Chromosome 4"/>
</dbReference>
<protein>
    <recommendedName>
        <fullName evidence="9">Reactive oxygen species modulator 1</fullName>
    </recommendedName>
</protein>
<dbReference type="AlphaFoldDB" id="A4RWF7"/>
<dbReference type="PROSITE" id="PS51257">
    <property type="entry name" value="PROKAR_LIPOPROTEIN"/>
    <property type="match status" value="1"/>
</dbReference>
<keyword evidence="3 6" id="KW-0812">Transmembrane</keyword>
<evidence type="ECO:0008006" key="9">
    <source>
        <dbReference type="Google" id="ProtNLM"/>
    </source>
</evidence>
<dbReference type="GO" id="GO:0030150">
    <property type="term" value="P:protein import into mitochondrial matrix"/>
    <property type="evidence" value="ECO:0007669"/>
    <property type="project" value="TreeGrafter"/>
</dbReference>
<evidence type="ECO:0000256" key="2">
    <source>
        <dbReference type="ARBA" id="ARBA00007839"/>
    </source>
</evidence>
<dbReference type="PANTHER" id="PTHR28525">
    <property type="entry name" value="REACTIVE OXYGEN SPECIES MODULATOR 1"/>
    <property type="match status" value="1"/>
</dbReference>
<feature type="transmembrane region" description="Helical" evidence="6">
    <location>
        <begin position="50"/>
        <end position="69"/>
    </location>
</feature>
<dbReference type="InterPro" id="IPR018450">
    <property type="entry name" value="Romo1/Mgr2"/>
</dbReference>
<dbReference type="PANTHER" id="PTHR28525:SF1">
    <property type="entry name" value="REACTIVE OXYGEN SPECIES MODULATOR 1"/>
    <property type="match status" value="1"/>
</dbReference>
<dbReference type="Pfam" id="PF10247">
    <property type="entry name" value="Romo1"/>
    <property type="match status" value="1"/>
</dbReference>
<dbReference type="STRING" id="436017.A4RWF7"/>
<dbReference type="GeneID" id="5001239"/>
<evidence type="ECO:0000256" key="4">
    <source>
        <dbReference type="ARBA" id="ARBA00022989"/>
    </source>
</evidence>
<keyword evidence="8" id="KW-1185">Reference proteome</keyword>
<dbReference type="HOGENOM" id="CLU_142435_2_0_1"/>
<organism evidence="7 8">
    <name type="scientific">Ostreococcus lucimarinus (strain CCE9901)</name>
    <dbReference type="NCBI Taxonomy" id="436017"/>
    <lineage>
        <taxon>Eukaryota</taxon>
        <taxon>Viridiplantae</taxon>
        <taxon>Chlorophyta</taxon>
        <taxon>Mamiellophyceae</taxon>
        <taxon>Mamiellales</taxon>
        <taxon>Bathycoccaceae</taxon>
        <taxon>Ostreococcus</taxon>
    </lineage>
</organism>